<dbReference type="EMBL" id="JAPZVI010000010">
    <property type="protein sequence ID" value="MCZ8402718.1"/>
    <property type="molecule type" value="Genomic_DNA"/>
</dbReference>
<gene>
    <name evidence="1" type="primary">cas6e</name>
    <name evidence="1" type="ORF">O9570_14795</name>
</gene>
<dbReference type="Gene3D" id="3.30.70.1200">
    <property type="entry name" value="Crispr-associated protein, domain 1"/>
    <property type="match status" value="1"/>
</dbReference>
<accession>A0A9X3KYM2</accession>
<dbReference type="Pfam" id="PF08798">
    <property type="entry name" value="CRISPR_assoc"/>
    <property type="match status" value="1"/>
</dbReference>
<comment type="caution">
    <text evidence="1">The sequence shown here is derived from an EMBL/GenBank/DDBJ whole genome shotgun (WGS) entry which is preliminary data.</text>
</comment>
<dbReference type="AlphaFoldDB" id="A0A9X3KYM2"/>
<organism evidence="1 2">
    <name type="scientific">Alcaligenes xylosoxydans xylosoxydans</name>
    <name type="common">Achromobacter xylosoxidans</name>
    <dbReference type="NCBI Taxonomy" id="85698"/>
    <lineage>
        <taxon>Bacteria</taxon>
        <taxon>Pseudomonadati</taxon>
        <taxon>Pseudomonadota</taxon>
        <taxon>Betaproteobacteria</taxon>
        <taxon>Burkholderiales</taxon>
        <taxon>Alcaligenaceae</taxon>
        <taxon>Achromobacter</taxon>
    </lineage>
</organism>
<dbReference type="SUPFAM" id="SSF117987">
    <property type="entry name" value="CRISPR-associated protein"/>
    <property type="match status" value="2"/>
</dbReference>
<dbReference type="RefSeq" id="WP_054440969.1">
    <property type="nucleotide sequence ID" value="NZ_CYTI01000019.1"/>
</dbReference>
<name>A0A9X3KYM2_ALCXX</name>
<dbReference type="Proteomes" id="UP001141992">
    <property type="component" value="Unassembled WGS sequence"/>
</dbReference>
<reference evidence="1" key="1">
    <citation type="submission" date="2022-12" db="EMBL/GenBank/DDBJ databases">
        <authorList>
            <person name="Voronina O.L."/>
            <person name="Kunda M.S."/>
            <person name="Ryzhova N."/>
            <person name="Aksenova E.I."/>
        </authorList>
    </citation>
    <scope>NUCLEOTIDE SEQUENCE</scope>
    <source>
        <strain evidence="1">SCCH136:Ach223948</strain>
    </source>
</reference>
<evidence type="ECO:0000313" key="1">
    <source>
        <dbReference type="EMBL" id="MCZ8402718.1"/>
    </source>
</evidence>
<protein>
    <submittedName>
        <fullName evidence="1">Type I-E CRISPR-associated protein Cas6/Cse3/CasE</fullName>
    </submittedName>
</protein>
<dbReference type="CDD" id="cd09727">
    <property type="entry name" value="Cas6_I-E"/>
    <property type="match status" value="1"/>
</dbReference>
<sequence length="202" mass="23001">MHLSRLRLDPRSQEARRDLANPYEMHRTLTRCFANDSNAVPPRFLWRPEPLANWHEAVILVQSDTLPSWDVLMLRDRYLRGAPESKMLMPEQHLQRGTDYRFRLFANTTVTRSGKRYGLVSEDAQLAWLTRQGEKAGFSVQAALVISSDVLRARKEDMPISLQRACFEGRLRVTDASVLAHAMRRGIGPAKAFGFGLLSLAP</sequence>
<dbReference type="NCBIfam" id="TIGR01907">
    <property type="entry name" value="casE_Cse3"/>
    <property type="match status" value="1"/>
</dbReference>
<dbReference type="InterPro" id="IPR010179">
    <property type="entry name" value="CRISPR-assoc_prot_Cse3"/>
</dbReference>
<evidence type="ECO:0000313" key="2">
    <source>
        <dbReference type="Proteomes" id="UP001141992"/>
    </source>
</evidence>
<dbReference type="SMART" id="SM01101">
    <property type="entry name" value="CRISPR_assoc"/>
    <property type="match status" value="1"/>
</dbReference>
<proteinExistence type="predicted"/>
<dbReference type="Gene3D" id="3.30.70.1210">
    <property type="entry name" value="Crispr-associated protein, domain 2"/>
    <property type="match status" value="1"/>
</dbReference>